<sequence>MVSLMPSAGVNPLVSDQFRFQKVLSGETKQSYICQCGHLVEGTQAFELQPEFGQPLSVNTAQEIGLSTQGRYAQQNAATISQPWHQAREPTMYLPDASADVCCSCPNCGCLQHRPAAPTPISMSCGCDPCRQAGGANTCCPPQPNRPLQAPGVGWGYCPPIHMDPKALIRPRDKSLPDSTRPTGAPYFAQETNKSCPPFQVPKPMKSSFTYKDWLNTVKDREPKDCLGNCCIPSLCTWCAPQYYDCCANVNDPRSYFLTRQSLPPFY</sequence>
<organism evidence="1 2">
    <name type="scientific">Biomphalaria glabrata</name>
    <name type="common">Bloodfluke planorb</name>
    <name type="synonym">Freshwater snail</name>
    <dbReference type="NCBI Taxonomy" id="6526"/>
    <lineage>
        <taxon>Eukaryota</taxon>
        <taxon>Metazoa</taxon>
        <taxon>Spiralia</taxon>
        <taxon>Lophotrochozoa</taxon>
        <taxon>Mollusca</taxon>
        <taxon>Gastropoda</taxon>
        <taxon>Heterobranchia</taxon>
        <taxon>Euthyneura</taxon>
        <taxon>Panpulmonata</taxon>
        <taxon>Hygrophila</taxon>
        <taxon>Lymnaeoidea</taxon>
        <taxon>Planorbidae</taxon>
        <taxon>Biomphalaria</taxon>
    </lineage>
</organism>
<reference evidence="1" key="1">
    <citation type="submission" date="2020-05" db="UniProtKB">
        <authorList>
            <consortium name="EnsemblMetazoa"/>
        </authorList>
    </citation>
    <scope>IDENTIFICATION</scope>
    <source>
        <strain evidence="1">BB02</strain>
    </source>
</reference>
<dbReference type="Proteomes" id="UP000076420">
    <property type="component" value="Unassembled WGS sequence"/>
</dbReference>
<dbReference type="EnsemblMetazoa" id="BGLB020109-RA">
    <property type="protein sequence ID" value="BGLB020109-PA"/>
    <property type="gene ID" value="BGLB020109"/>
</dbReference>
<dbReference type="KEGG" id="bgt:106057560"/>
<evidence type="ECO:0000313" key="1">
    <source>
        <dbReference type="EnsemblMetazoa" id="BGLB020109-PA"/>
    </source>
</evidence>
<protein>
    <submittedName>
        <fullName evidence="1">Uncharacterized protein</fullName>
    </submittedName>
</protein>
<name>A0A2C9KIJ6_BIOGL</name>
<gene>
    <name evidence="1" type="primary">106057560</name>
</gene>
<evidence type="ECO:0000313" key="2">
    <source>
        <dbReference type="Proteomes" id="UP000076420"/>
    </source>
</evidence>
<accession>A0A2C9KIJ6</accession>
<dbReference type="VEuPathDB" id="VectorBase:BGLB020109"/>
<proteinExistence type="predicted"/>
<dbReference type="AlphaFoldDB" id="A0A2C9KIJ6"/>